<proteinExistence type="predicted"/>
<dbReference type="Proteomes" id="UP001317705">
    <property type="component" value="Chromosome"/>
</dbReference>
<dbReference type="EMBL" id="AP027151">
    <property type="protein sequence ID" value="BDV41498.1"/>
    <property type="molecule type" value="Genomic_DNA"/>
</dbReference>
<accession>A0ABM8EGE8</accession>
<reference evidence="1 2" key="1">
    <citation type="submission" date="2022-12" db="EMBL/GenBank/DDBJ databases">
        <title>Polyphasic characterization of Geotalea uranireducens NIT-SL11 newly isolated from a complex of sewage sludge and microbially reduced graphene oxide.</title>
        <authorList>
            <person name="Xie L."/>
            <person name="Yoshida N."/>
            <person name="Meng L."/>
        </authorList>
    </citation>
    <scope>NUCLEOTIDE SEQUENCE [LARGE SCALE GENOMIC DNA]</scope>
    <source>
        <strain evidence="1 2">NIT-SL11</strain>
    </source>
</reference>
<evidence type="ECO:0000313" key="2">
    <source>
        <dbReference type="Proteomes" id="UP001317705"/>
    </source>
</evidence>
<protein>
    <submittedName>
        <fullName evidence="1">Uncharacterized protein</fullName>
    </submittedName>
</protein>
<sequence length="162" mass="19111">MEGFFADINPVQEFLHDLLPSIVAKHSPKRCKRSSSFDNERSTDFIRLDEINLRLQAWDLRKDTFLPVLERIESLPKFVLIEGLLPVQINKNVYLVVHIFLFLLQKFQPFLFLQELPFQVLIRTKLFGCDNYAFQSIVKMLLDDVLIDLRPTFFTGITWNLH</sequence>
<evidence type="ECO:0000313" key="1">
    <source>
        <dbReference type="EMBL" id="BDV41498.1"/>
    </source>
</evidence>
<name>A0ABM8EGE8_9BACT</name>
<organism evidence="1 2">
    <name type="scientific">Geotalea uraniireducens</name>
    <dbReference type="NCBI Taxonomy" id="351604"/>
    <lineage>
        <taxon>Bacteria</taxon>
        <taxon>Pseudomonadati</taxon>
        <taxon>Thermodesulfobacteriota</taxon>
        <taxon>Desulfuromonadia</taxon>
        <taxon>Geobacterales</taxon>
        <taxon>Geobacteraceae</taxon>
        <taxon>Geotalea</taxon>
    </lineage>
</organism>
<keyword evidence="2" id="KW-1185">Reference proteome</keyword>
<gene>
    <name evidence="1" type="ORF">GURASL_04210</name>
</gene>